<dbReference type="EMBL" id="PKPP01024592">
    <property type="protein sequence ID" value="PWA33934.1"/>
    <property type="molecule type" value="Genomic_DNA"/>
</dbReference>
<keyword evidence="2" id="KW-0695">RNA-directed DNA polymerase</keyword>
<name>A0A2U1KB03_ARTAN</name>
<comment type="caution">
    <text evidence="2">The sequence shown here is derived from an EMBL/GenBank/DDBJ whole genome shotgun (WGS) entry which is preliminary data.</text>
</comment>
<accession>A0A2U1KB03</accession>
<dbReference type="Proteomes" id="UP000245207">
    <property type="component" value="Unassembled WGS sequence"/>
</dbReference>
<organism evidence="2 3">
    <name type="scientific">Artemisia annua</name>
    <name type="common">Sweet wormwood</name>
    <dbReference type="NCBI Taxonomy" id="35608"/>
    <lineage>
        <taxon>Eukaryota</taxon>
        <taxon>Viridiplantae</taxon>
        <taxon>Streptophyta</taxon>
        <taxon>Embryophyta</taxon>
        <taxon>Tracheophyta</taxon>
        <taxon>Spermatophyta</taxon>
        <taxon>Magnoliopsida</taxon>
        <taxon>eudicotyledons</taxon>
        <taxon>Gunneridae</taxon>
        <taxon>Pentapetalae</taxon>
        <taxon>asterids</taxon>
        <taxon>campanulids</taxon>
        <taxon>Asterales</taxon>
        <taxon>Asteraceae</taxon>
        <taxon>Asteroideae</taxon>
        <taxon>Anthemideae</taxon>
        <taxon>Artemisiinae</taxon>
        <taxon>Artemisia</taxon>
    </lineage>
</organism>
<evidence type="ECO:0000259" key="1">
    <source>
        <dbReference type="Pfam" id="PF13966"/>
    </source>
</evidence>
<protein>
    <submittedName>
        <fullName evidence="2">RNA-directed DNA polymerase, eukaryota, Reverse transcriptase zinc-binding domain protein</fullName>
    </submittedName>
</protein>
<evidence type="ECO:0000313" key="2">
    <source>
        <dbReference type="EMBL" id="PWA33934.1"/>
    </source>
</evidence>
<dbReference type="InterPro" id="IPR026960">
    <property type="entry name" value="RVT-Znf"/>
</dbReference>
<proteinExistence type="predicted"/>
<dbReference type="Pfam" id="PF13966">
    <property type="entry name" value="zf-RVT"/>
    <property type="match status" value="1"/>
</dbReference>
<dbReference type="PANTHER" id="PTHR36617">
    <property type="entry name" value="PROTEIN, PUTATIVE-RELATED"/>
    <property type="match status" value="1"/>
</dbReference>
<keyword evidence="2" id="KW-0548">Nucleotidyltransferase</keyword>
<dbReference type="OrthoDB" id="1727818at2759"/>
<keyword evidence="3" id="KW-1185">Reference proteome</keyword>
<feature type="domain" description="Reverse transcriptase zinc-binding" evidence="1">
    <location>
        <begin position="120"/>
        <end position="182"/>
    </location>
</feature>
<reference evidence="2 3" key="1">
    <citation type="journal article" date="2018" name="Mol. Plant">
        <title>The genome of Artemisia annua provides insight into the evolution of Asteraceae family and artemisinin biosynthesis.</title>
        <authorList>
            <person name="Shen Q."/>
            <person name="Zhang L."/>
            <person name="Liao Z."/>
            <person name="Wang S."/>
            <person name="Yan T."/>
            <person name="Shi P."/>
            <person name="Liu M."/>
            <person name="Fu X."/>
            <person name="Pan Q."/>
            <person name="Wang Y."/>
            <person name="Lv Z."/>
            <person name="Lu X."/>
            <person name="Zhang F."/>
            <person name="Jiang W."/>
            <person name="Ma Y."/>
            <person name="Chen M."/>
            <person name="Hao X."/>
            <person name="Li L."/>
            <person name="Tang Y."/>
            <person name="Lv G."/>
            <person name="Zhou Y."/>
            <person name="Sun X."/>
            <person name="Brodelius P.E."/>
            <person name="Rose J.K.C."/>
            <person name="Tang K."/>
        </authorList>
    </citation>
    <scope>NUCLEOTIDE SEQUENCE [LARGE SCALE GENOMIC DNA]</scope>
    <source>
        <strain evidence="3">cv. Huhao1</strain>
        <tissue evidence="2">Leaf</tissue>
    </source>
</reference>
<dbReference type="GO" id="GO:0003964">
    <property type="term" value="F:RNA-directed DNA polymerase activity"/>
    <property type="evidence" value="ECO:0007669"/>
    <property type="project" value="UniProtKB-KW"/>
</dbReference>
<gene>
    <name evidence="2" type="ORF">CTI12_AA623900</name>
</gene>
<sequence length="297" mass="34870">MGTLERQVGNGESICFWDDVWLGSSCLSHMFPRLFKLEMDKLCKLKERCSISDGVMEWKWAWRRQIRSGREQEELSNSLSILMNSYLTNDDRDGWRWSMESSGVYSVKSLRATLDEKILPTSSETKWSSLVPKKVCVFIWRAEKDRLPTHVNLDKRNKDLDSLLCPFCEDSCEDLEHSMIASEKDRLPTHVNLDKRNKDLDSLLCPFCEDSCEDLEHSMIACARVKILWEKIFLLWNFQMPVEINIHALLSLVIWNARNRKIFSGIDQTTEWCFSEVQRHSFCWISSRGKVNLNWDE</sequence>
<dbReference type="PANTHER" id="PTHR36617:SF5">
    <property type="entry name" value="OS05G0421675 PROTEIN"/>
    <property type="match status" value="1"/>
</dbReference>
<evidence type="ECO:0000313" key="3">
    <source>
        <dbReference type="Proteomes" id="UP000245207"/>
    </source>
</evidence>
<keyword evidence="2" id="KW-0808">Transferase</keyword>
<dbReference type="AlphaFoldDB" id="A0A2U1KB03"/>